<dbReference type="PANTHER" id="PTHR45528">
    <property type="entry name" value="SENSOR HISTIDINE KINASE CPXA"/>
    <property type="match status" value="1"/>
</dbReference>
<evidence type="ECO:0000256" key="5">
    <source>
        <dbReference type="ARBA" id="ARBA00022553"/>
    </source>
</evidence>
<comment type="subcellular location">
    <subcellularLocation>
        <location evidence="2">Cell membrane</location>
        <topology evidence="2">Multi-pass membrane protein</topology>
    </subcellularLocation>
</comment>
<dbReference type="CDD" id="cd06225">
    <property type="entry name" value="HAMP"/>
    <property type="match status" value="1"/>
</dbReference>
<accession>A0A0H4KU01</accession>
<dbReference type="SMART" id="SM00387">
    <property type="entry name" value="HATPase_c"/>
    <property type="match status" value="1"/>
</dbReference>
<evidence type="ECO:0000259" key="16">
    <source>
        <dbReference type="PROSITE" id="PS50885"/>
    </source>
</evidence>
<feature type="transmembrane region" description="Helical" evidence="14">
    <location>
        <begin position="12"/>
        <end position="35"/>
    </location>
</feature>
<keyword evidence="12" id="KW-0902">Two-component regulatory system</keyword>
<dbReference type="GO" id="GO:0005524">
    <property type="term" value="F:ATP binding"/>
    <property type="evidence" value="ECO:0007669"/>
    <property type="project" value="UniProtKB-KW"/>
</dbReference>
<dbReference type="CDD" id="cd00082">
    <property type="entry name" value="HisKA"/>
    <property type="match status" value="1"/>
</dbReference>
<evidence type="ECO:0000256" key="4">
    <source>
        <dbReference type="ARBA" id="ARBA00022475"/>
    </source>
</evidence>
<keyword evidence="9" id="KW-0418">Kinase</keyword>
<dbReference type="PROSITE" id="PS50885">
    <property type="entry name" value="HAMP"/>
    <property type="match status" value="1"/>
</dbReference>
<dbReference type="InterPro" id="IPR036890">
    <property type="entry name" value="HATPase_C_sf"/>
</dbReference>
<evidence type="ECO:0000313" key="17">
    <source>
        <dbReference type="EMBL" id="AKO91758.2"/>
    </source>
</evidence>
<dbReference type="SUPFAM" id="SSF55874">
    <property type="entry name" value="ATPase domain of HSP90 chaperone/DNA topoisomerase II/histidine kinase"/>
    <property type="match status" value="1"/>
</dbReference>
<dbReference type="SUPFAM" id="SSF47384">
    <property type="entry name" value="Homodimeric domain of signal transducing histidine kinase"/>
    <property type="match status" value="1"/>
</dbReference>
<evidence type="ECO:0000256" key="1">
    <source>
        <dbReference type="ARBA" id="ARBA00000085"/>
    </source>
</evidence>
<keyword evidence="5" id="KW-0597">Phosphoprotein</keyword>
<dbReference type="InterPro" id="IPR050398">
    <property type="entry name" value="HssS/ArlS-like"/>
</dbReference>
<dbReference type="GO" id="GO:0000155">
    <property type="term" value="F:phosphorelay sensor kinase activity"/>
    <property type="evidence" value="ECO:0007669"/>
    <property type="project" value="InterPro"/>
</dbReference>
<evidence type="ECO:0000256" key="11">
    <source>
        <dbReference type="ARBA" id="ARBA00022989"/>
    </source>
</evidence>
<evidence type="ECO:0000256" key="8">
    <source>
        <dbReference type="ARBA" id="ARBA00022741"/>
    </source>
</evidence>
<evidence type="ECO:0000256" key="3">
    <source>
        <dbReference type="ARBA" id="ARBA00012438"/>
    </source>
</evidence>
<evidence type="ECO:0000313" key="18">
    <source>
        <dbReference type="Proteomes" id="UP000036202"/>
    </source>
</evidence>
<dbReference type="SMART" id="SM00388">
    <property type="entry name" value="HisKA"/>
    <property type="match status" value="1"/>
</dbReference>
<dbReference type="InterPro" id="IPR003661">
    <property type="entry name" value="HisK_dim/P_dom"/>
</dbReference>
<dbReference type="EMBL" id="CP011974">
    <property type="protein sequence ID" value="AKO91758.2"/>
    <property type="molecule type" value="Genomic_DNA"/>
</dbReference>
<dbReference type="SUPFAM" id="SSF158472">
    <property type="entry name" value="HAMP domain-like"/>
    <property type="match status" value="1"/>
</dbReference>
<feature type="domain" description="HAMP" evidence="16">
    <location>
        <begin position="185"/>
        <end position="237"/>
    </location>
</feature>
<dbReference type="InterPro" id="IPR003660">
    <property type="entry name" value="HAMP_dom"/>
</dbReference>
<dbReference type="KEGG" id="beo:BEH_06360"/>
<dbReference type="Pfam" id="PF00512">
    <property type="entry name" value="HisKA"/>
    <property type="match status" value="1"/>
</dbReference>
<dbReference type="InterPro" id="IPR005467">
    <property type="entry name" value="His_kinase_dom"/>
</dbReference>
<evidence type="ECO:0000256" key="14">
    <source>
        <dbReference type="SAM" id="Phobius"/>
    </source>
</evidence>
<evidence type="ECO:0000256" key="12">
    <source>
        <dbReference type="ARBA" id="ARBA00023012"/>
    </source>
</evidence>
<dbReference type="AlphaFoldDB" id="A0A0H4KU01"/>
<organism evidence="17 18">
    <name type="scientific">Priestia filamentosa</name>
    <dbReference type="NCBI Taxonomy" id="1402861"/>
    <lineage>
        <taxon>Bacteria</taxon>
        <taxon>Bacillati</taxon>
        <taxon>Bacillota</taxon>
        <taxon>Bacilli</taxon>
        <taxon>Bacillales</taxon>
        <taxon>Bacillaceae</taxon>
        <taxon>Priestia</taxon>
    </lineage>
</organism>
<feature type="domain" description="Histidine kinase" evidence="15">
    <location>
        <begin position="245"/>
        <end position="450"/>
    </location>
</feature>
<dbReference type="PRINTS" id="PR00344">
    <property type="entry name" value="BCTRLSENSOR"/>
</dbReference>
<evidence type="ECO:0000256" key="6">
    <source>
        <dbReference type="ARBA" id="ARBA00022679"/>
    </source>
</evidence>
<keyword evidence="7 14" id="KW-0812">Transmembrane</keyword>
<keyword evidence="10" id="KW-0067">ATP-binding</keyword>
<dbReference type="PATRIC" id="fig|135735.6.peg.1274"/>
<reference evidence="18" key="2">
    <citation type="submission" date="2015-06" db="EMBL/GenBank/DDBJ databases">
        <title>Genome Sequence of Bacillus endophyticus and Analysis of its Companion Mechanism in the Ketogulonigenium vulgare-Bacillus strain Consortium.</title>
        <authorList>
            <person name="Jia N."/>
            <person name="Du J."/>
            <person name="Ding M.-Z."/>
            <person name="Gao F."/>
            <person name="Yuan Y.-J."/>
        </authorList>
    </citation>
    <scope>NUCLEOTIDE SEQUENCE [LARGE SCALE GENOMIC DNA]</scope>
    <source>
        <strain evidence="18">Hbe603</strain>
    </source>
</reference>
<dbReference type="Pfam" id="PF02518">
    <property type="entry name" value="HATPase_c"/>
    <property type="match status" value="1"/>
</dbReference>
<dbReference type="Gene3D" id="1.10.287.130">
    <property type="match status" value="1"/>
</dbReference>
<dbReference type="InterPro" id="IPR004358">
    <property type="entry name" value="Sig_transdc_His_kin-like_C"/>
</dbReference>
<dbReference type="EC" id="2.7.13.3" evidence="3"/>
<evidence type="ECO:0000256" key="2">
    <source>
        <dbReference type="ARBA" id="ARBA00004651"/>
    </source>
</evidence>
<name>A0A0H4KU01_9BACI</name>
<dbReference type="PANTHER" id="PTHR45528:SF1">
    <property type="entry name" value="SENSOR HISTIDINE KINASE CPXA"/>
    <property type="match status" value="1"/>
</dbReference>
<reference evidence="17 18" key="1">
    <citation type="journal article" date="2015" name="PLoS ONE">
        <title>Genome Sequence of Bacillus endophyticus and Analysis of Its Companion Mechanism in the Ketogulonigenium vulgare-Bacillus Strain Consortium.</title>
        <authorList>
            <person name="Jia N."/>
            <person name="Du J."/>
            <person name="Ding M.Z."/>
            <person name="Gao F."/>
            <person name="Yuan Y.J."/>
        </authorList>
    </citation>
    <scope>NUCLEOTIDE SEQUENCE [LARGE SCALE GENOMIC DNA]</scope>
    <source>
        <strain evidence="17 18">Hbe603</strain>
    </source>
</reference>
<dbReference type="GO" id="GO:0005886">
    <property type="term" value="C:plasma membrane"/>
    <property type="evidence" value="ECO:0007669"/>
    <property type="project" value="UniProtKB-SubCell"/>
</dbReference>
<keyword evidence="6" id="KW-0808">Transferase</keyword>
<keyword evidence="4" id="KW-1003">Cell membrane</keyword>
<gene>
    <name evidence="17" type="ORF">BEH_06360</name>
</gene>
<dbReference type="Pfam" id="PF00672">
    <property type="entry name" value="HAMP"/>
    <property type="match status" value="1"/>
</dbReference>
<keyword evidence="11 14" id="KW-1133">Transmembrane helix</keyword>
<dbReference type="InterPro" id="IPR036097">
    <property type="entry name" value="HisK_dim/P_sf"/>
</dbReference>
<keyword evidence="18" id="KW-1185">Reference proteome</keyword>
<evidence type="ECO:0000256" key="7">
    <source>
        <dbReference type="ARBA" id="ARBA00022692"/>
    </source>
</evidence>
<sequence>MSSRFAMKKQPLFAQILIVFTAVICLMGAMILIFVRGTLNEFFTSETYATIEASQQSLTSHNEPFSQTPQDLKQQQNLRSVQHVFLGVDGEIANDTSLPNKVLNFLYKQAISQEKNTQRYKLNVNDQEMLYAIRKIHIEGEGFYQVSYMWDSYRQQLVKTLFKRIFLVSLIVLLCGILIAFFFSKWLAKPIVEMKQHVQRIANRKWDSTLETDRSDEIGVLAHSIDEMRIQLKKQDEAQQSMLQNISHDLKTPIMVIRSYTEALRDGIHPNGTFESTLETIDGEANRLESKIKDLLYLTKLDYISQQNQEKHKVKMSVLVKEVVQRLRTNRPDVSVHVACPSLVVYGQEEHFRVICENMLDNALKYAKEQVSISVEEREDTVFLSFYNDGPHIEEKLIQRLFQPFQKGDKGNFGLGLAIVKRLMTLYEGEISVENNEHGVLFSLEFPNQK</sequence>
<keyword evidence="13 14" id="KW-0472">Membrane</keyword>
<feature type="transmembrane region" description="Helical" evidence="14">
    <location>
        <begin position="165"/>
        <end position="188"/>
    </location>
</feature>
<proteinExistence type="predicted"/>
<keyword evidence="8" id="KW-0547">Nucleotide-binding</keyword>
<dbReference type="Gene3D" id="3.30.565.10">
    <property type="entry name" value="Histidine kinase-like ATPase, C-terminal domain"/>
    <property type="match status" value="1"/>
</dbReference>
<evidence type="ECO:0000256" key="9">
    <source>
        <dbReference type="ARBA" id="ARBA00022777"/>
    </source>
</evidence>
<protein>
    <recommendedName>
        <fullName evidence="3">histidine kinase</fullName>
        <ecNumber evidence="3">2.7.13.3</ecNumber>
    </recommendedName>
</protein>
<dbReference type="SMART" id="SM00304">
    <property type="entry name" value="HAMP"/>
    <property type="match status" value="1"/>
</dbReference>
<dbReference type="PROSITE" id="PS50109">
    <property type="entry name" value="HIS_KIN"/>
    <property type="match status" value="1"/>
</dbReference>
<dbReference type="InterPro" id="IPR003594">
    <property type="entry name" value="HATPase_dom"/>
</dbReference>
<evidence type="ECO:0000256" key="13">
    <source>
        <dbReference type="ARBA" id="ARBA00023136"/>
    </source>
</evidence>
<evidence type="ECO:0000259" key="15">
    <source>
        <dbReference type="PROSITE" id="PS50109"/>
    </source>
</evidence>
<dbReference type="Proteomes" id="UP000036202">
    <property type="component" value="Chromosome"/>
</dbReference>
<dbReference type="Gene3D" id="6.10.340.10">
    <property type="match status" value="1"/>
</dbReference>
<evidence type="ECO:0000256" key="10">
    <source>
        <dbReference type="ARBA" id="ARBA00022840"/>
    </source>
</evidence>
<comment type="catalytic activity">
    <reaction evidence="1">
        <text>ATP + protein L-histidine = ADP + protein N-phospho-L-histidine.</text>
        <dbReference type="EC" id="2.7.13.3"/>
    </reaction>
</comment>